<feature type="transmembrane region" description="Helical" evidence="1">
    <location>
        <begin position="61"/>
        <end position="82"/>
    </location>
</feature>
<protein>
    <submittedName>
        <fullName evidence="2">Uncharacterized protein</fullName>
    </submittedName>
</protein>
<evidence type="ECO:0000313" key="2">
    <source>
        <dbReference type="EMBL" id="CAG7562490.1"/>
    </source>
</evidence>
<dbReference type="EMBL" id="CAJSTJ010000150">
    <property type="protein sequence ID" value="CAG7562490.1"/>
    <property type="molecule type" value="Genomic_DNA"/>
</dbReference>
<evidence type="ECO:0000313" key="3">
    <source>
        <dbReference type="Proteomes" id="UP000693738"/>
    </source>
</evidence>
<sequence>MNPMEAFFYGIAGGAFHPTFNRISANESRQYPVPTPIPWFTPPPPKVHHWRGGFSDTIDRGIFFGMVVGSVAIWCGLALIWFRIKDSEPDIQRVLPLKNEEDGIGTASSSQEMQQLIRESIIAPSSGLRRSMEEAFAICSDDEDEEDREHDSYCLLRPLRYVQFQPGIELSSTVHQTYKATHTSQFCRTTSIILPRTKHCWHTPFYDRTSFKQHLVAVCPSPTTMYGTPHWAHSPLQDGTTALLSCLLTIVSVVAILAVVIISIYFKKRMEKSIYDEVLTAIKDAGTAANGHKHREGI</sequence>
<dbReference type="Proteomes" id="UP000693738">
    <property type="component" value="Unassembled WGS sequence"/>
</dbReference>
<feature type="transmembrane region" description="Helical" evidence="1">
    <location>
        <begin position="242"/>
        <end position="266"/>
    </location>
</feature>
<organism evidence="2 3">
    <name type="scientific">Fusarium equiseti</name>
    <name type="common">Fusarium scirpi</name>
    <dbReference type="NCBI Taxonomy" id="61235"/>
    <lineage>
        <taxon>Eukaryota</taxon>
        <taxon>Fungi</taxon>
        <taxon>Dikarya</taxon>
        <taxon>Ascomycota</taxon>
        <taxon>Pezizomycotina</taxon>
        <taxon>Sordariomycetes</taxon>
        <taxon>Hypocreomycetidae</taxon>
        <taxon>Hypocreales</taxon>
        <taxon>Nectriaceae</taxon>
        <taxon>Fusarium</taxon>
        <taxon>Fusarium incarnatum-equiseti species complex</taxon>
    </lineage>
</organism>
<keyword evidence="1" id="KW-0812">Transmembrane</keyword>
<keyword evidence="1" id="KW-1133">Transmembrane helix</keyword>
<accession>A0A8J2NLJ6</accession>
<proteinExistence type="predicted"/>
<keyword evidence="1" id="KW-0472">Membrane</keyword>
<name>A0A8J2NLJ6_FUSEQ</name>
<reference evidence="2" key="1">
    <citation type="submission" date="2021-05" db="EMBL/GenBank/DDBJ databases">
        <authorList>
            <person name="Khan N."/>
        </authorList>
    </citation>
    <scope>NUCLEOTIDE SEQUENCE</scope>
</reference>
<gene>
    <name evidence="2" type="ORF">FEQUK3_LOCUS8221</name>
</gene>
<dbReference type="AlphaFoldDB" id="A0A8J2NLJ6"/>
<evidence type="ECO:0000256" key="1">
    <source>
        <dbReference type="SAM" id="Phobius"/>
    </source>
</evidence>
<comment type="caution">
    <text evidence="2">The sequence shown here is derived from an EMBL/GenBank/DDBJ whole genome shotgun (WGS) entry which is preliminary data.</text>
</comment>